<feature type="non-terminal residue" evidence="2">
    <location>
        <position position="729"/>
    </location>
</feature>
<feature type="compositionally biased region" description="Polar residues" evidence="1">
    <location>
        <begin position="1"/>
        <end position="16"/>
    </location>
</feature>
<accession>A0A1B6BW07</accession>
<evidence type="ECO:0000313" key="2">
    <source>
        <dbReference type="EMBL" id="JAS05491.1"/>
    </source>
</evidence>
<sequence length="729" mass="83592">MNLKSNLLDENNNIYSKSKDQQNHKKPKSEEVGNFVRHDKLSNAMILKMGSKKPKLNKKIPVQFTMSACRTRSLPNSIQNLKSSKSFDILKRAKSSDYFAPSSKFKPVSRDTNKMEEYNSVDFLKVQKSNKLKDSIKEENIENTIQGYNKTKKEKTSAKYSVYKKMSQTPQMNLKSNLEYLDKNNNIYSKSKDQPNHKKAKSEEVGKLVKHDKLSNAMILKMGSKKPKLNKKIPVQFTMSACKTRSLPYSIQNLKSSKSFDIIKRAKSTDNFATNSKFKTVSKVTKIVEENHSVDIPKVQKSNKLKDSSKVENIVHTIQIHKEIKEENANAKYNMYKKNYETSQMDTKSNLEPITNKNNVPYLKNEDQANHTNSRTEKAVKLMKHNKLSNKMIINMGSKSPKAKKKVPVKFTMSTCKINSFKGIHQKKTFLKTSEHNKSERNNKLSFNNEDKVTSKKKAMSSENNEIPLRQYTCNGKNNVHNENNTKTIPQKSISINSMRNIKENKGAVDLKLNTNSNKNNTQCEDIRPNTDIKDTNMDILLDDEIINNLKKFKTPVRTSKLLGFGNQSHLGDANNIESKCSKNINSYQQEDDKILVMKPDDLEVKESKESFYNKDYNKDTNKSERLNSSLELSKEKSGKCMLKNDEFILNDLNLQKKQTKKYDSTKDATDAENQCKKSLKCETNNKNNNSNLNNSMQYLSTTDAENQCKKSLKCETNNKNNNSNLNNS</sequence>
<gene>
    <name evidence="2" type="ORF">g.30924</name>
</gene>
<feature type="region of interest" description="Disordered" evidence="1">
    <location>
        <begin position="1"/>
        <end position="34"/>
    </location>
</feature>
<dbReference type="AlphaFoldDB" id="A0A1B6BW07"/>
<proteinExistence type="predicted"/>
<feature type="compositionally biased region" description="Basic and acidic residues" evidence="1">
    <location>
        <begin position="17"/>
        <end position="34"/>
    </location>
</feature>
<protein>
    <submittedName>
        <fullName evidence="2">Uncharacterized protein</fullName>
    </submittedName>
</protein>
<name>A0A1B6BW07_9HEMI</name>
<dbReference type="EMBL" id="GEDC01031807">
    <property type="protein sequence ID" value="JAS05491.1"/>
    <property type="molecule type" value="Transcribed_RNA"/>
</dbReference>
<reference evidence="2" key="1">
    <citation type="submission" date="2015-12" db="EMBL/GenBank/DDBJ databases">
        <title>De novo transcriptome assembly of four potential Pierce s Disease insect vectors from Arizona vineyards.</title>
        <authorList>
            <person name="Tassone E.E."/>
        </authorList>
    </citation>
    <scope>NUCLEOTIDE SEQUENCE</scope>
</reference>
<organism evidence="2">
    <name type="scientific">Clastoptera arizonana</name>
    <name type="common">Arizona spittle bug</name>
    <dbReference type="NCBI Taxonomy" id="38151"/>
    <lineage>
        <taxon>Eukaryota</taxon>
        <taxon>Metazoa</taxon>
        <taxon>Ecdysozoa</taxon>
        <taxon>Arthropoda</taxon>
        <taxon>Hexapoda</taxon>
        <taxon>Insecta</taxon>
        <taxon>Pterygota</taxon>
        <taxon>Neoptera</taxon>
        <taxon>Paraneoptera</taxon>
        <taxon>Hemiptera</taxon>
        <taxon>Auchenorrhyncha</taxon>
        <taxon>Cercopoidea</taxon>
        <taxon>Clastopteridae</taxon>
        <taxon>Clastoptera</taxon>
    </lineage>
</organism>
<evidence type="ECO:0000256" key="1">
    <source>
        <dbReference type="SAM" id="MobiDB-lite"/>
    </source>
</evidence>